<dbReference type="AlphaFoldDB" id="A0A0L0VU84"/>
<dbReference type="Pfam" id="PF16114">
    <property type="entry name" value="Citrate_bind"/>
    <property type="match status" value="1"/>
</dbReference>
<dbReference type="STRING" id="1165861.A0A0L0VU84"/>
<gene>
    <name evidence="2" type="ORF">PSTG_04135</name>
</gene>
<accession>A0A0L0VU84</accession>
<dbReference type="InterPro" id="IPR016102">
    <property type="entry name" value="Succinyl-CoA_synth-like"/>
</dbReference>
<organism evidence="2 3">
    <name type="scientific">Puccinia striiformis f. sp. tritici PST-78</name>
    <dbReference type="NCBI Taxonomy" id="1165861"/>
    <lineage>
        <taxon>Eukaryota</taxon>
        <taxon>Fungi</taxon>
        <taxon>Dikarya</taxon>
        <taxon>Basidiomycota</taxon>
        <taxon>Pucciniomycotina</taxon>
        <taxon>Pucciniomycetes</taxon>
        <taxon>Pucciniales</taxon>
        <taxon>Pucciniaceae</taxon>
        <taxon>Puccinia</taxon>
    </lineage>
</organism>
<keyword evidence="3" id="KW-1185">Reference proteome</keyword>
<sequence length="195" mass="21339">MVPKLNSRTVLSLFDLARHCNCCITGLSADGKCEITNSSDAISNPIAAHGFTHELTNYGDQNSGATTKGQTFEYARTILDLTTHGETDPEGNDLIIGGGITKSTNLAATFSGTINALRNYNRGLQHREAKNFCLPRWTQLPKRIGTENVPNQSQHSYCLLNRSNGSRHHQSHCIAASKFILGAAIQFKLEHRATE</sequence>
<name>A0A0L0VU84_9BASI</name>
<proteinExistence type="predicted"/>
<evidence type="ECO:0000313" key="3">
    <source>
        <dbReference type="Proteomes" id="UP000054564"/>
    </source>
</evidence>
<evidence type="ECO:0000313" key="2">
    <source>
        <dbReference type="EMBL" id="KNF02540.1"/>
    </source>
</evidence>
<dbReference type="Proteomes" id="UP000054564">
    <property type="component" value="Unassembled WGS sequence"/>
</dbReference>
<feature type="domain" description="ATP-citrate synthase citrate-binding" evidence="1">
    <location>
        <begin position="43"/>
        <end position="133"/>
    </location>
</feature>
<dbReference type="EMBL" id="AJIL01000022">
    <property type="protein sequence ID" value="KNF02540.1"/>
    <property type="molecule type" value="Genomic_DNA"/>
</dbReference>
<dbReference type="InterPro" id="IPR032263">
    <property type="entry name" value="Citrate-bd"/>
</dbReference>
<protein>
    <recommendedName>
        <fullName evidence="1">ATP-citrate synthase citrate-binding domain-containing protein</fullName>
    </recommendedName>
</protein>
<dbReference type="Gene3D" id="3.40.50.261">
    <property type="entry name" value="Succinyl-CoA synthetase domains"/>
    <property type="match status" value="1"/>
</dbReference>
<comment type="caution">
    <text evidence="2">The sequence shown here is derived from an EMBL/GenBank/DDBJ whole genome shotgun (WGS) entry which is preliminary data.</text>
</comment>
<dbReference type="OrthoDB" id="3261737at2759"/>
<reference evidence="3" key="1">
    <citation type="submission" date="2014-03" db="EMBL/GenBank/DDBJ databases">
        <title>The Genome Sequence of Puccinia striiformis f. sp. tritici PST-78.</title>
        <authorList>
            <consortium name="The Broad Institute Genome Sequencing Platform"/>
            <person name="Cuomo C."/>
            <person name="Hulbert S."/>
            <person name="Chen X."/>
            <person name="Walker B."/>
            <person name="Young S.K."/>
            <person name="Zeng Q."/>
            <person name="Gargeya S."/>
            <person name="Fitzgerald M."/>
            <person name="Haas B."/>
            <person name="Abouelleil A."/>
            <person name="Alvarado L."/>
            <person name="Arachchi H.M."/>
            <person name="Berlin A.M."/>
            <person name="Chapman S.B."/>
            <person name="Goldberg J."/>
            <person name="Griggs A."/>
            <person name="Gujja S."/>
            <person name="Hansen M."/>
            <person name="Howarth C."/>
            <person name="Imamovic A."/>
            <person name="Larimer J."/>
            <person name="McCowan C."/>
            <person name="Montmayeur A."/>
            <person name="Murphy C."/>
            <person name="Neiman D."/>
            <person name="Pearson M."/>
            <person name="Priest M."/>
            <person name="Roberts A."/>
            <person name="Saif S."/>
            <person name="Shea T."/>
            <person name="Sisk P."/>
            <person name="Sykes S."/>
            <person name="Wortman J."/>
            <person name="Nusbaum C."/>
            <person name="Birren B."/>
        </authorList>
    </citation>
    <scope>NUCLEOTIDE SEQUENCE [LARGE SCALE GENOMIC DNA]</scope>
    <source>
        <strain evidence="3">race PST-78</strain>
    </source>
</reference>
<evidence type="ECO:0000259" key="1">
    <source>
        <dbReference type="Pfam" id="PF16114"/>
    </source>
</evidence>